<evidence type="ECO:0000313" key="1">
    <source>
        <dbReference type="EMBL" id="ETO36222.1"/>
    </source>
</evidence>
<reference evidence="1 2" key="1">
    <citation type="journal article" date="2013" name="Curr. Biol.">
        <title>The Genome of the Foraminiferan Reticulomyxa filosa.</title>
        <authorList>
            <person name="Glockner G."/>
            <person name="Hulsmann N."/>
            <person name="Schleicher M."/>
            <person name="Noegel A.A."/>
            <person name="Eichinger L."/>
            <person name="Gallinger C."/>
            <person name="Pawlowski J."/>
            <person name="Sierra R."/>
            <person name="Euteneuer U."/>
            <person name="Pillet L."/>
            <person name="Moustafa A."/>
            <person name="Platzer M."/>
            <person name="Groth M."/>
            <person name="Szafranski K."/>
            <person name="Schliwa M."/>
        </authorList>
    </citation>
    <scope>NUCLEOTIDE SEQUENCE [LARGE SCALE GENOMIC DNA]</scope>
</reference>
<proteinExistence type="predicted"/>
<comment type="caution">
    <text evidence="1">The sequence shown here is derived from an EMBL/GenBank/DDBJ whole genome shotgun (WGS) entry which is preliminary data.</text>
</comment>
<dbReference type="Proteomes" id="UP000023152">
    <property type="component" value="Unassembled WGS sequence"/>
</dbReference>
<name>X6PEW4_RETFI</name>
<gene>
    <name evidence="1" type="ORF">RFI_00841</name>
</gene>
<evidence type="ECO:0000313" key="2">
    <source>
        <dbReference type="Proteomes" id="UP000023152"/>
    </source>
</evidence>
<accession>X6PEW4</accession>
<sequence>NKIKNNNDQMYNRKSDEISSLRLRQSPIQEGFRSKDIDYNFQYLYVHHWIETVRSGVLCRRDLHLSTRRFNNMHVFSYESKFTVITTCYENIDWSAHRHNIDDVSEFTLDFIVSNGLHIINTLPFDCTFMKYNATSSIMLFISFGQSSRIWINVLLKLKALNTNKICITPALMNKETNSVARSDANKCYWTSLQSNINQIAKYKFSTITKLNKTIQKQIAAFLVFDLGMCFHHKISQHNQSPTITKPYLAICIGGIFEIGAALQHQLHGHINEIMSRIYQSMI</sequence>
<dbReference type="EMBL" id="ASPP01000884">
    <property type="protein sequence ID" value="ETO36222.1"/>
    <property type="molecule type" value="Genomic_DNA"/>
</dbReference>
<dbReference type="AlphaFoldDB" id="X6PEW4"/>
<feature type="non-terminal residue" evidence="1">
    <location>
        <position position="1"/>
    </location>
</feature>
<keyword evidence="2" id="KW-1185">Reference proteome</keyword>
<organism evidence="1 2">
    <name type="scientific">Reticulomyxa filosa</name>
    <dbReference type="NCBI Taxonomy" id="46433"/>
    <lineage>
        <taxon>Eukaryota</taxon>
        <taxon>Sar</taxon>
        <taxon>Rhizaria</taxon>
        <taxon>Retaria</taxon>
        <taxon>Foraminifera</taxon>
        <taxon>Monothalamids</taxon>
        <taxon>Reticulomyxidae</taxon>
        <taxon>Reticulomyxa</taxon>
    </lineage>
</organism>
<protein>
    <submittedName>
        <fullName evidence="1">Uncharacterized protein</fullName>
    </submittedName>
</protein>